<evidence type="ECO:0000259" key="2">
    <source>
        <dbReference type="Pfam" id="PF05168"/>
    </source>
</evidence>
<evidence type="ECO:0000256" key="1">
    <source>
        <dbReference type="ARBA" id="ARBA00038248"/>
    </source>
</evidence>
<dbReference type="PANTHER" id="PTHR36565">
    <property type="entry name" value="UPF0332 PROTEIN TM_1000"/>
    <property type="match status" value="1"/>
</dbReference>
<comment type="caution">
    <text evidence="3">The sequence shown here is derived from an EMBL/GenBank/DDBJ whole genome shotgun (WGS) entry which is preliminary data.</text>
</comment>
<dbReference type="InterPro" id="IPR052226">
    <property type="entry name" value="UPF0332_toxin"/>
</dbReference>
<dbReference type="PANTHER" id="PTHR36565:SF1">
    <property type="entry name" value="UPF0332 PROTEIN TM_1000"/>
    <property type="match status" value="1"/>
</dbReference>
<reference evidence="3 4" key="1">
    <citation type="journal article" date="2020" name="Front. Microbiol.">
        <title>Single-cell genomics of novel Actinobacteria with the Wood-Ljungdahl pathway discovered in a serpentinizing system.</title>
        <authorList>
            <person name="Merino N."/>
            <person name="Kawai M."/>
            <person name="Boyd E.S."/>
            <person name="Colman D.R."/>
            <person name="McGlynn S.E."/>
            <person name="Nealson K.H."/>
            <person name="Kurokawa K."/>
            <person name="Hongoh Y."/>
        </authorList>
    </citation>
    <scope>NUCLEOTIDE SEQUENCE [LARGE SCALE GENOMIC DNA]</scope>
    <source>
        <strain evidence="3 4">S33</strain>
    </source>
</reference>
<comment type="similarity">
    <text evidence="1">Belongs to the UPF0332 family.</text>
</comment>
<protein>
    <recommendedName>
        <fullName evidence="2">HEPN domain-containing protein</fullName>
    </recommendedName>
</protein>
<dbReference type="RefSeq" id="WP_176233524.1">
    <property type="nucleotide sequence ID" value="NZ_BLRY01000079.1"/>
</dbReference>
<name>A0A6V8P888_9ACTN</name>
<dbReference type="InterPro" id="IPR007842">
    <property type="entry name" value="HEPN_dom"/>
</dbReference>
<dbReference type="Proteomes" id="UP000591948">
    <property type="component" value="Unassembled WGS sequence"/>
</dbReference>
<evidence type="ECO:0000313" key="4">
    <source>
        <dbReference type="Proteomes" id="UP000591948"/>
    </source>
</evidence>
<keyword evidence="4" id="KW-1185">Reference proteome</keyword>
<dbReference type="AlphaFoldDB" id="A0A6V8P888"/>
<feature type="domain" description="HEPN" evidence="2">
    <location>
        <begin position="31"/>
        <end position="138"/>
    </location>
</feature>
<dbReference type="Pfam" id="PF05168">
    <property type="entry name" value="HEPN"/>
    <property type="match status" value="1"/>
</dbReference>
<dbReference type="EMBL" id="BLRY01000079">
    <property type="protein sequence ID" value="GFP27884.1"/>
    <property type="molecule type" value="Genomic_DNA"/>
</dbReference>
<sequence>MNKEFEECLEKRKITKFDRAKRLVSKEIGLAESDLESAKRSFKDGNHKWSIIQAYYSMFHSARALIYSKGYRERSHYCLIVAMRALFVSEGLLSPMLVEALQLGKTLRENADYYGEFSEAAAIQMLEDAEEFLKTAKRLTKQESRIPKTE</sequence>
<dbReference type="Gene3D" id="1.20.120.330">
    <property type="entry name" value="Nucleotidyltransferases domain 2"/>
    <property type="match status" value="1"/>
</dbReference>
<evidence type="ECO:0000313" key="3">
    <source>
        <dbReference type="EMBL" id="GFP27884.1"/>
    </source>
</evidence>
<organism evidence="3 4">
    <name type="scientific">Candidatus Hakubella thermalkaliphila</name>
    <dbReference type="NCBI Taxonomy" id="2754717"/>
    <lineage>
        <taxon>Bacteria</taxon>
        <taxon>Bacillati</taxon>
        <taxon>Actinomycetota</taxon>
        <taxon>Actinomycetota incertae sedis</taxon>
        <taxon>Candidatus Hakubellales</taxon>
        <taxon>Candidatus Hakubellaceae</taxon>
        <taxon>Candidatus Hakubella</taxon>
    </lineage>
</organism>
<accession>A0A6V8P888</accession>
<proteinExistence type="inferred from homology"/>
<gene>
    <name evidence="3" type="ORF">HKBW3S33_01294</name>
</gene>